<reference evidence="2" key="2">
    <citation type="submission" date="2019-07" db="EMBL/GenBank/DDBJ databases">
        <authorList>
            <person name="Yang Y."/>
            <person name="Bocs S."/>
            <person name="Baudouin L."/>
        </authorList>
    </citation>
    <scope>NUCLEOTIDE SEQUENCE</scope>
    <source>
        <tissue evidence="2">Spear leaf of Hainan Tall coconut</tissue>
    </source>
</reference>
<sequence length="236" mass="25839">MDARFAKMLTKDLCTKKRKGKVQNDSSKRVKVGVSSSKVPTSTAAVFEVIVGIETALTVKVGTVGMGSVPSMPLGSSDGDQVLELPVKKGIGEGRKKKVIAKTSCKACLDGPDGDDNERGKDPFDNPEVIQNLADRFAMPESDHQMLAHSKRAHHQEAEAQKAQKDLRAKIHHLQERVDESPTNADSLPLGVPIKPLIKNLRKKVHLLKKKLKKMEDDLRASQKIASEATKELTHL</sequence>
<keyword evidence="1" id="KW-0175">Coiled coil</keyword>
<evidence type="ECO:0000256" key="1">
    <source>
        <dbReference type="SAM" id="Coils"/>
    </source>
</evidence>
<evidence type="ECO:0000313" key="3">
    <source>
        <dbReference type="Proteomes" id="UP000797356"/>
    </source>
</evidence>
<feature type="coiled-coil region" evidence="1">
    <location>
        <begin position="157"/>
        <end position="232"/>
    </location>
</feature>
<organism evidence="2 3">
    <name type="scientific">Cocos nucifera</name>
    <name type="common">Coconut palm</name>
    <dbReference type="NCBI Taxonomy" id="13894"/>
    <lineage>
        <taxon>Eukaryota</taxon>
        <taxon>Viridiplantae</taxon>
        <taxon>Streptophyta</taxon>
        <taxon>Embryophyta</taxon>
        <taxon>Tracheophyta</taxon>
        <taxon>Spermatophyta</taxon>
        <taxon>Magnoliopsida</taxon>
        <taxon>Liliopsida</taxon>
        <taxon>Arecaceae</taxon>
        <taxon>Arecoideae</taxon>
        <taxon>Cocoseae</taxon>
        <taxon>Attaleinae</taxon>
        <taxon>Cocos</taxon>
    </lineage>
</organism>
<keyword evidence="3" id="KW-1185">Reference proteome</keyword>
<reference evidence="2" key="1">
    <citation type="journal article" date="2017" name="Gigascience">
        <title>The genome draft of coconut (Cocos nucifera).</title>
        <authorList>
            <person name="Xiao Y."/>
            <person name="Xu P."/>
            <person name="Fan H."/>
            <person name="Baudouin L."/>
            <person name="Xia W."/>
            <person name="Bocs S."/>
            <person name="Xu J."/>
            <person name="Li Q."/>
            <person name="Guo A."/>
            <person name="Zhou L."/>
            <person name="Li J."/>
            <person name="Wu Y."/>
            <person name="Ma Z."/>
            <person name="Armero A."/>
            <person name="Issali A.E."/>
            <person name="Liu N."/>
            <person name="Peng M."/>
            <person name="Yang Y."/>
        </authorList>
    </citation>
    <scope>NUCLEOTIDE SEQUENCE</scope>
    <source>
        <tissue evidence="2">Spear leaf of Hainan Tall coconut</tissue>
    </source>
</reference>
<protein>
    <submittedName>
        <fullName evidence="2">Uncharacterized protein</fullName>
    </submittedName>
</protein>
<dbReference type="EMBL" id="CM017877">
    <property type="protein sequence ID" value="KAG1348004.1"/>
    <property type="molecule type" value="Genomic_DNA"/>
</dbReference>
<dbReference type="Proteomes" id="UP000797356">
    <property type="component" value="Chromosome 6"/>
</dbReference>
<comment type="caution">
    <text evidence="2">The sequence shown here is derived from an EMBL/GenBank/DDBJ whole genome shotgun (WGS) entry which is preliminary data.</text>
</comment>
<dbReference type="AlphaFoldDB" id="A0A8K0ICT5"/>
<proteinExistence type="predicted"/>
<evidence type="ECO:0000313" key="2">
    <source>
        <dbReference type="EMBL" id="KAG1348004.1"/>
    </source>
</evidence>
<name>A0A8K0ICT5_COCNU</name>
<gene>
    <name evidence="2" type="ORF">COCNU_06G018330</name>
</gene>
<accession>A0A8K0ICT5</accession>